<dbReference type="Proteomes" id="UP000095767">
    <property type="component" value="Unassembled WGS sequence"/>
</dbReference>
<organism evidence="1 2">
    <name type="scientific">Dichanthelium oligosanthes</name>
    <dbReference type="NCBI Taxonomy" id="888268"/>
    <lineage>
        <taxon>Eukaryota</taxon>
        <taxon>Viridiplantae</taxon>
        <taxon>Streptophyta</taxon>
        <taxon>Embryophyta</taxon>
        <taxon>Tracheophyta</taxon>
        <taxon>Spermatophyta</taxon>
        <taxon>Magnoliopsida</taxon>
        <taxon>Liliopsida</taxon>
        <taxon>Poales</taxon>
        <taxon>Poaceae</taxon>
        <taxon>PACMAD clade</taxon>
        <taxon>Panicoideae</taxon>
        <taxon>Panicodae</taxon>
        <taxon>Paniceae</taxon>
        <taxon>Dichantheliinae</taxon>
        <taxon>Dichanthelium</taxon>
    </lineage>
</organism>
<dbReference type="GO" id="GO:0006366">
    <property type="term" value="P:transcription by RNA polymerase II"/>
    <property type="evidence" value="ECO:0007669"/>
    <property type="project" value="TreeGrafter"/>
</dbReference>
<accession>A0A1E5WI45</accession>
<dbReference type="PANTHER" id="PTHR21680:SF0">
    <property type="entry name" value="COILED-COIL DOMAIN-CONTAINING PROTEIN 124"/>
    <property type="match status" value="1"/>
</dbReference>
<evidence type="ECO:0000313" key="1">
    <source>
        <dbReference type="EMBL" id="OEL37066.1"/>
    </source>
</evidence>
<name>A0A1E5WI45_9POAL</name>
<dbReference type="EMBL" id="LWDX02006795">
    <property type="protein sequence ID" value="OEL37066.1"/>
    <property type="molecule type" value="Genomic_DNA"/>
</dbReference>
<comment type="caution">
    <text evidence="1">The sequence shown here is derived from an EMBL/GenBank/DDBJ whole genome shotgun (WGS) entry which is preliminary data.</text>
</comment>
<keyword evidence="2" id="KW-1185">Reference proteome</keyword>
<proteinExistence type="predicted"/>
<dbReference type="GO" id="GO:0003713">
    <property type="term" value="F:transcription coactivator activity"/>
    <property type="evidence" value="ECO:0007669"/>
    <property type="project" value="TreeGrafter"/>
</dbReference>
<evidence type="ECO:0000313" key="2">
    <source>
        <dbReference type="Proteomes" id="UP000095767"/>
    </source>
</evidence>
<gene>
    <name evidence="1" type="ORF">BAE44_0001915</name>
</gene>
<dbReference type="STRING" id="888268.A0A1E5WI45"/>
<protein>
    <submittedName>
        <fullName evidence="1">Uncharacterized protein</fullName>
    </submittedName>
</protein>
<dbReference type="AlphaFoldDB" id="A0A1E5WI45"/>
<sequence length="259" mass="27860">MRACGTELAGATMWAVIEWGVDSTGREWVLEDARMASLNCDTEGARRGKAAAPKAENCHLAEAEAAAIAASALAPSKAAVHKASRVAALPPNVTEAELARLREEEALCLEREAEAAKKHAARMAKEEEYERVVLVANTNRDDSIIEARSVEEATARMAVVDLQAALPAESAGEGAGGWRRGPAGRTGAKNSRLLSIRKIFWLVRPAGAERVMSRRYFPRAHVPPRTEQTAPMGPGNKARRAICVGGKDPESYRRVADGR</sequence>
<dbReference type="PANTHER" id="PTHR21680">
    <property type="entry name" value="COILED-COIL DOMAIN-CONTAINING PROTEIN 124"/>
    <property type="match status" value="1"/>
</dbReference>
<dbReference type="GO" id="GO:0005634">
    <property type="term" value="C:nucleus"/>
    <property type="evidence" value="ECO:0007669"/>
    <property type="project" value="TreeGrafter"/>
</dbReference>
<dbReference type="InterPro" id="IPR010422">
    <property type="entry name" value="Ccdc124/Oxs1"/>
</dbReference>
<reference evidence="1 2" key="1">
    <citation type="submission" date="2016-09" db="EMBL/GenBank/DDBJ databases">
        <title>The draft genome of Dichanthelium oligosanthes: A C3 panicoid grass species.</title>
        <authorList>
            <person name="Studer A.J."/>
            <person name="Schnable J.C."/>
            <person name="Brutnell T.P."/>
        </authorList>
    </citation>
    <scope>NUCLEOTIDE SEQUENCE [LARGE SCALE GENOMIC DNA]</scope>
    <source>
        <strain evidence="2">cv. Kellogg 1175</strain>
        <tissue evidence="1">Leaf</tissue>
    </source>
</reference>